<gene>
    <name evidence="1" type="ORF">BKN37_15685</name>
    <name evidence="2" type="ORF">C1Y40_04569</name>
</gene>
<evidence type="ECO:0000313" key="2">
    <source>
        <dbReference type="EMBL" id="PQM45284.1"/>
    </source>
</evidence>
<dbReference type="Proteomes" id="UP000179734">
    <property type="component" value="Unassembled WGS sequence"/>
</dbReference>
<proteinExistence type="predicted"/>
<keyword evidence="3" id="KW-1185">Reference proteome</keyword>
<reference evidence="2 4" key="2">
    <citation type="journal article" date="2017" name="Int. J. Syst. Evol. Microbiol.">
        <title>Mycobacterium talmoniae sp. nov., a slowly growing mycobacterium isolated from human respiratory samples.</title>
        <authorList>
            <person name="Davidson R.M."/>
            <person name="DeGroote M.A."/>
            <person name="Marola J.L."/>
            <person name="Buss S."/>
            <person name="Jones V."/>
            <person name="McNeil M.R."/>
            <person name="Freifeld A.G."/>
            <person name="Elaine Epperson L."/>
            <person name="Hasan N.A."/>
            <person name="Jackson M."/>
            <person name="Iwen P.C."/>
            <person name="Salfinger M."/>
            <person name="Strong M."/>
        </authorList>
    </citation>
    <scope>NUCLEOTIDE SEQUENCE [LARGE SCALE GENOMIC DNA]</scope>
    <source>
        <strain evidence="2 4">ATCC BAA-2683</strain>
    </source>
</reference>
<evidence type="ECO:0000313" key="4">
    <source>
        <dbReference type="Proteomes" id="UP000238296"/>
    </source>
</evidence>
<protein>
    <submittedName>
        <fullName evidence="1">Uncharacterized protein</fullName>
    </submittedName>
</protein>
<dbReference type="AlphaFoldDB" id="A0A1S1NH64"/>
<dbReference type="EMBL" id="PPEA01000656">
    <property type="protein sequence ID" value="PQM45284.1"/>
    <property type="molecule type" value="Genomic_DNA"/>
</dbReference>
<evidence type="ECO:0000313" key="1">
    <source>
        <dbReference type="EMBL" id="OHV02774.1"/>
    </source>
</evidence>
<evidence type="ECO:0000313" key="3">
    <source>
        <dbReference type="Proteomes" id="UP000179734"/>
    </source>
</evidence>
<reference evidence="2" key="3">
    <citation type="submission" date="2018-01" db="EMBL/GenBank/DDBJ databases">
        <authorList>
            <person name="Gaut B.S."/>
            <person name="Morton B.R."/>
            <person name="Clegg M.T."/>
            <person name="Duvall M.R."/>
        </authorList>
    </citation>
    <scope>NUCLEOTIDE SEQUENCE</scope>
    <source>
        <strain evidence="2">ATCC BAA-2683</strain>
    </source>
</reference>
<dbReference type="Proteomes" id="UP000238296">
    <property type="component" value="Unassembled WGS sequence"/>
</dbReference>
<dbReference type="RefSeq" id="WP_071027452.1">
    <property type="nucleotide sequence ID" value="NZ_MLQM01000085.1"/>
</dbReference>
<comment type="caution">
    <text evidence="1">The sequence shown here is derived from an EMBL/GenBank/DDBJ whole genome shotgun (WGS) entry which is preliminary data.</text>
</comment>
<dbReference type="EMBL" id="MLQM01000085">
    <property type="protein sequence ID" value="OHV02774.1"/>
    <property type="molecule type" value="Genomic_DNA"/>
</dbReference>
<name>A0A1S1NH64_9MYCO</name>
<sequence>MTDEIHYGKAAYGNLDELASHGAKLDAATQELSEAFRTLYGVFSGQGAGAVRQVEMAVGQNLQDWIARHNQQTQQAVDQHDAMGQQDAAVRDAVLGSYGGGRGGVSSA</sequence>
<accession>A0A1S1NH64</accession>
<organism evidence="1 3">
    <name type="scientific">Mycobacterium talmoniae</name>
    <dbReference type="NCBI Taxonomy" id="1858794"/>
    <lineage>
        <taxon>Bacteria</taxon>
        <taxon>Bacillati</taxon>
        <taxon>Actinomycetota</taxon>
        <taxon>Actinomycetes</taxon>
        <taxon>Mycobacteriales</taxon>
        <taxon>Mycobacteriaceae</taxon>
        <taxon>Mycobacterium</taxon>
    </lineage>
</organism>
<reference evidence="1 3" key="1">
    <citation type="submission" date="2016-10" db="EMBL/GenBank/DDBJ databases">
        <title>Genome sequence of Mycobacterium talmonii.</title>
        <authorList>
            <person name="Greninger A.L."/>
            <person name="Elliott B."/>
            <person name="Vasireddy S."/>
            <person name="Vasireddy R."/>
        </authorList>
    </citation>
    <scope>NUCLEOTIDE SEQUENCE [LARGE SCALE GENOMIC DNA]</scope>
    <source>
        <strain evidence="1">MO-5499</strain>
        <strain evidence="3">NE-TNMC-100812</strain>
    </source>
</reference>